<dbReference type="Gene3D" id="1.10.10.10">
    <property type="entry name" value="Winged helix-like DNA-binding domain superfamily/Winged helix DNA-binding domain"/>
    <property type="match status" value="1"/>
</dbReference>
<reference evidence="7" key="3">
    <citation type="submission" date="2015-06" db="UniProtKB">
        <authorList>
            <consortium name="EnsemblMetazoa"/>
        </authorList>
    </citation>
    <scope>IDENTIFICATION</scope>
</reference>
<evidence type="ECO:0000256" key="1">
    <source>
        <dbReference type="ARBA" id="ARBA00004123"/>
    </source>
</evidence>
<comment type="similarity">
    <text evidence="2">Belongs to the HSF family.</text>
</comment>
<dbReference type="EMBL" id="AMQN01011516">
    <property type="status" value="NOT_ANNOTATED_CDS"/>
    <property type="molecule type" value="Genomic_DNA"/>
</dbReference>
<dbReference type="InterPro" id="IPR000232">
    <property type="entry name" value="HSF_DNA-bd"/>
</dbReference>
<evidence type="ECO:0000256" key="4">
    <source>
        <dbReference type="ARBA" id="ARBA00023242"/>
    </source>
</evidence>
<evidence type="ECO:0000313" key="6">
    <source>
        <dbReference type="EMBL" id="ELT96106.1"/>
    </source>
</evidence>
<accession>R7TXD2</accession>
<organism evidence="6">
    <name type="scientific">Capitella teleta</name>
    <name type="common">Polychaete worm</name>
    <dbReference type="NCBI Taxonomy" id="283909"/>
    <lineage>
        <taxon>Eukaryota</taxon>
        <taxon>Metazoa</taxon>
        <taxon>Spiralia</taxon>
        <taxon>Lophotrochozoa</taxon>
        <taxon>Annelida</taxon>
        <taxon>Polychaeta</taxon>
        <taxon>Sedentaria</taxon>
        <taxon>Scolecida</taxon>
        <taxon>Capitellidae</taxon>
        <taxon>Capitella</taxon>
    </lineage>
</organism>
<dbReference type="EnsemblMetazoa" id="CapteT195082">
    <property type="protein sequence ID" value="CapteP195082"/>
    <property type="gene ID" value="CapteG195082"/>
</dbReference>
<sequence length="321" mass="37036">MYLGLKIKKNLTSKVYIEITKKPCKNAIAREHCKEFERQQLIMNNNRFILQSRQRFSRKAEKRMPFIEKLWEAVQQSNLNETGIFRWINGGTGFEANGEKFEAEVQKVHPDLVAVSNFTNFKRQMSRCGFKCRFIGSPWRWTFHHPSFRADNPRKSEFKIPQYKKPKSAPSTPVGKWECSICPGSPVMNLCTSNFMQMRPLLAPIDGFESPPMSPMGVPVLIQPNRSFAYLSQSDVSEESWFLPCLPYAPVESWGEIKSGYRTQSVLLPSPNWNPNPDDSAFKELDRNLGSLCMDRPDQAVPRDAEEFAWDCGEVRTYFVL</sequence>
<dbReference type="InterPro" id="IPR036388">
    <property type="entry name" value="WH-like_DNA-bd_sf"/>
</dbReference>
<evidence type="ECO:0000313" key="7">
    <source>
        <dbReference type="EnsemblMetazoa" id="CapteP195082"/>
    </source>
</evidence>
<name>R7TXD2_CAPTE</name>
<evidence type="ECO:0000256" key="3">
    <source>
        <dbReference type="ARBA" id="ARBA00023125"/>
    </source>
</evidence>
<comment type="subcellular location">
    <subcellularLocation>
        <location evidence="1">Nucleus</location>
    </subcellularLocation>
</comment>
<protein>
    <recommendedName>
        <fullName evidence="5">HSF-type DNA-binding domain-containing protein</fullName>
    </recommendedName>
</protein>
<dbReference type="InterPro" id="IPR036390">
    <property type="entry name" value="WH_DNA-bd_sf"/>
</dbReference>
<keyword evidence="4" id="KW-0539">Nucleus</keyword>
<keyword evidence="8" id="KW-1185">Reference proteome</keyword>
<dbReference type="Proteomes" id="UP000014760">
    <property type="component" value="Unassembled WGS sequence"/>
</dbReference>
<dbReference type="GO" id="GO:0043565">
    <property type="term" value="F:sequence-specific DNA binding"/>
    <property type="evidence" value="ECO:0007669"/>
    <property type="project" value="InterPro"/>
</dbReference>
<evidence type="ECO:0000313" key="8">
    <source>
        <dbReference type="Proteomes" id="UP000014760"/>
    </source>
</evidence>
<keyword evidence="3" id="KW-0238">DNA-binding</keyword>
<reference evidence="6 8" key="2">
    <citation type="journal article" date="2013" name="Nature">
        <title>Insights into bilaterian evolution from three spiralian genomes.</title>
        <authorList>
            <person name="Simakov O."/>
            <person name="Marletaz F."/>
            <person name="Cho S.J."/>
            <person name="Edsinger-Gonzales E."/>
            <person name="Havlak P."/>
            <person name="Hellsten U."/>
            <person name="Kuo D.H."/>
            <person name="Larsson T."/>
            <person name="Lv J."/>
            <person name="Arendt D."/>
            <person name="Savage R."/>
            <person name="Osoegawa K."/>
            <person name="de Jong P."/>
            <person name="Grimwood J."/>
            <person name="Chapman J.A."/>
            <person name="Shapiro H."/>
            <person name="Aerts A."/>
            <person name="Otillar R.P."/>
            <person name="Terry A.Y."/>
            <person name="Boore J.L."/>
            <person name="Grigoriev I.V."/>
            <person name="Lindberg D.R."/>
            <person name="Seaver E.C."/>
            <person name="Weisblat D.A."/>
            <person name="Putnam N.H."/>
            <person name="Rokhsar D.S."/>
        </authorList>
    </citation>
    <scope>NUCLEOTIDE SEQUENCE</scope>
    <source>
        <strain evidence="6 8">I ESC-2004</strain>
    </source>
</reference>
<dbReference type="GO" id="GO:0003700">
    <property type="term" value="F:DNA-binding transcription factor activity"/>
    <property type="evidence" value="ECO:0007669"/>
    <property type="project" value="InterPro"/>
</dbReference>
<proteinExistence type="inferred from homology"/>
<reference evidence="8" key="1">
    <citation type="submission" date="2012-12" db="EMBL/GenBank/DDBJ databases">
        <authorList>
            <person name="Hellsten U."/>
            <person name="Grimwood J."/>
            <person name="Chapman J.A."/>
            <person name="Shapiro H."/>
            <person name="Aerts A."/>
            <person name="Otillar R.P."/>
            <person name="Terry A.Y."/>
            <person name="Boore J.L."/>
            <person name="Simakov O."/>
            <person name="Marletaz F."/>
            <person name="Cho S.-J."/>
            <person name="Edsinger-Gonzales E."/>
            <person name="Havlak P."/>
            <person name="Kuo D.-H."/>
            <person name="Larsson T."/>
            <person name="Lv J."/>
            <person name="Arendt D."/>
            <person name="Savage R."/>
            <person name="Osoegawa K."/>
            <person name="de Jong P."/>
            <person name="Lindberg D.R."/>
            <person name="Seaver E.C."/>
            <person name="Weisblat D.A."/>
            <person name="Putnam N.H."/>
            <person name="Grigoriev I.V."/>
            <person name="Rokhsar D.S."/>
        </authorList>
    </citation>
    <scope>NUCLEOTIDE SEQUENCE</scope>
    <source>
        <strain evidence="8">I ESC-2004</strain>
    </source>
</reference>
<feature type="domain" description="HSF-type DNA-binding" evidence="5">
    <location>
        <begin position="66"/>
        <end position="154"/>
    </location>
</feature>
<dbReference type="GO" id="GO:0005634">
    <property type="term" value="C:nucleus"/>
    <property type="evidence" value="ECO:0007669"/>
    <property type="project" value="UniProtKB-SubCell"/>
</dbReference>
<dbReference type="HOGENOM" id="CLU_866678_0_0_1"/>
<evidence type="ECO:0000259" key="5">
    <source>
        <dbReference type="Pfam" id="PF00447"/>
    </source>
</evidence>
<dbReference type="SUPFAM" id="SSF46785">
    <property type="entry name" value="Winged helix' DNA-binding domain"/>
    <property type="match status" value="1"/>
</dbReference>
<dbReference type="AlphaFoldDB" id="R7TXD2"/>
<dbReference type="Pfam" id="PF00447">
    <property type="entry name" value="HSF_DNA-bind"/>
    <property type="match status" value="1"/>
</dbReference>
<gene>
    <name evidence="6" type="ORF">CAPTEDRAFT_195082</name>
</gene>
<evidence type="ECO:0000256" key="2">
    <source>
        <dbReference type="ARBA" id="ARBA00006403"/>
    </source>
</evidence>
<dbReference type="EMBL" id="KB308911">
    <property type="protein sequence ID" value="ELT96106.1"/>
    <property type="molecule type" value="Genomic_DNA"/>
</dbReference>